<dbReference type="Pfam" id="PF16012">
    <property type="entry name" value="DUF4780"/>
    <property type="match status" value="1"/>
</dbReference>
<proteinExistence type="predicted"/>
<dbReference type="Proteomes" id="UP001652582">
    <property type="component" value="Chromosome 27"/>
</dbReference>
<feature type="compositionally biased region" description="Polar residues" evidence="1">
    <location>
        <begin position="136"/>
        <end position="164"/>
    </location>
</feature>
<name>A0ABM3M4M2_BICAN</name>
<feature type="compositionally biased region" description="Polar residues" evidence="1">
    <location>
        <begin position="71"/>
        <end position="81"/>
    </location>
</feature>
<dbReference type="RefSeq" id="XP_052746012.1">
    <property type="nucleotide sequence ID" value="XM_052890052.1"/>
</dbReference>
<dbReference type="InterPro" id="IPR031961">
    <property type="entry name" value="DUF4780"/>
</dbReference>
<feature type="compositionally biased region" description="Basic residues" evidence="1">
    <location>
        <begin position="122"/>
        <end position="133"/>
    </location>
</feature>
<evidence type="ECO:0000313" key="4">
    <source>
        <dbReference type="RefSeq" id="XP_052746012.1"/>
    </source>
</evidence>
<feature type="region of interest" description="Disordered" evidence="1">
    <location>
        <begin position="525"/>
        <end position="586"/>
    </location>
</feature>
<feature type="compositionally biased region" description="Basic and acidic residues" evidence="1">
    <location>
        <begin position="525"/>
        <end position="535"/>
    </location>
</feature>
<gene>
    <name evidence="4" type="primary">LOC128199657</name>
</gene>
<feature type="compositionally biased region" description="Polar residues" evidence="1">
    <location>
        <begin position="222"/>
        <end position="231"/>
    </location>
</feature>
<feature type="domain" description="DUF4780" evidence="2">
    <location>
        <begin position="311"/>
        <end position="482"/>
    </location>
</feature>
<accession>A0ABM3M4M2</accession>
<keyword evidence="3" id="KW-1185">Reference proteome</keyword>
<feature type="region of interest" description="Disordered" evidence="1">
    <location>
        <begin position="114"/>
        <end position="298"/>
    </location>
</feature>
<dbReference type="GeneID" id="128199657"/>
<evidence type="ECO:0000259" key="2">
    <source>
        <dbReference type="Pfam" id="PF16012"/>
    </source>
</evidence>
<feature type="compositionally biased region" description="Polar residues" evidence="1">
    <location>
        <begin position="88"/>
        <end position="97"/>
    </location>
</feature>
<evidence type="ECO:0000256" key="1">
    <source>
        <dbReference type="SAM" id="MobiDB-lite"/>
    </source>
</evidence>
<feature type="compositionally biased region" description="Polar residues" evidence="1">
    <location>
        <begin position="536"/>
        <end position="550"/>
    </location>
</feature>
<feature type="region of interest" description="Disordered" evidence="1">
    <location>
        <begin position="1"/>
        <end position="97"/>
    </location>
</feature>
<sequence>MKTDSKRQLLPQGGTGNGQSSAVATPPVTGLPDGGVATVRPAYSGGGENPPCALRNQRLGYVKRTDDQAKNEPTTNPTTLTAPDLQPCPTTANKDSDINMTSVAMAVPPPDIKSAWANVESKHKRKKPKRKRNKTDLQTASPSGTRLSGQTSKTERTTTVTGKAQTGGLYGQSGGQSAQQRLPPAETVVPRPGTSRSTAVVQKISGENLPAEPAKPTLDATCANTSGQRQQHPVAPRCNKHWRGRSGGGADEDRNPNPSNSQPSLKRGRLDDSISPRGQTKRTKTIGQTRTRESYAGATQQHLSVAITLVPRADMTQTEAMTLQEQIQEEVFEACLRDPIPGVPLTHAPTFSGKAFLSEGVLKMWCEDDQALQWLNAVLPRLNSPREGFEIKIINQREITKRVKGALYVPNYRGEIGKLHRILLRQNPKYDIGSWTLHNFKNFQVTKGRLPGVFLILGIPQEKIDTILDNDRRVAYSTGTIYLKFFVGEELSDIPPSQATSTKQDNTETDAAAKTITQTVCEKLPDSVQDGHDSDTTCPGPSTAPSTSGMNWEGTRPEPSITPSTSGMQWEETRPGPSITPTLEGLKWERASGTDATDSDDDDMADSAPLYTLLEKCVPRDAINSINIHLQ</sequence>
<organism evidence="3 4">
    <name type="scientific">Bicyclus anynana</name>
    <name type="common">Squinting bush brown butterfly</name>
    <dbReference type="NCBI Taxonomy" id="110368"/>
    <lineage>
        <taxon>Eukaryota</taxon>
        <taxon>Metazoa</taxon>
        <taxon>Ecdysozoa</taxon>
        <taxon>Arthropoda</taxon>
        <taxon>Hexapoda</taxon>
        <taxon>Insecta</taxon>
        <taxon>Pterygota</taxon>
        <taxon>Neoptera</taxon>
        <taxon>Endopterygota</taxon>
        <taxon>Lepidoptera</taxon>
        <taxon>Glossata</taxon>
        <taxon>Ditrysia</taxon>
        <taxon>Papilionoidea</taxon>
        <taxon>Nymphalidae</taxon>
        <taxon>Satyrinae</taxon>
        <taxon>Satyrini</taxon>
        <taxon>Mycalesina</taxon>
        <taxon>Bicyclus</taxon>
    </lineage>
</organism>
<reference evidence="4" key="1">
    <citation type="submission" date="2025-08" db="UniProtKB">
        <authorList>
            <consortium name="RefSeq"/>
        </authorList>
    </citation>
    <scope>IDENTIFICATION</scope>
</reference>
<evidence type="ECO:0000313" key="3">
    <source>
        <dbReference type="Proteomes" id="UP001652582"/>
    </source>
</evidence>
<protein>
    <submittedName>
        <fullName evidence="4">Uncharacterized protein LOC128199657</fullName>
    </submittedName>
</protein>